<name>A0A6S6TYC0_9BACT</name>
<comment type="subcellular location">
    <subcellularLocation>
        <location evidence="1 7">Cytoplasm</location>
    </subcellularLocation>
</comment>
<dbReference type="AlphaFoldDB" id="A0A6S6TYC0"/>
<dbReference type="GO" id="GO:0004719">
    <property type="term" value="F:protein-L-isoaspartate (D-aspartate) O-methyltransferase activity"/>
    <property type="evidence" value="ECO:0007669"/>
    <property type="project" value="UniProtKB-UniRule"/>
</dbReference>
<evidence type="ECO:0000256" key="4">
    <source>
        <dbReference type="ARBA" id="ARBA00022603"/>
    </source>
</evidence>
<dbReference type="PANTHER" id="PTHR11579:SF0">
    <property type="entry name" value="PROTEIN-L-ISOASPARTATE(D-ASPARTATE) O-METHYLTRANSFERASE"/>
    <property type="match status" value="1"/>
</dbReference>
<organism evidence="8">
    <name type="scientific">uncultured Aureispira sp</name>
    <dbReference type="NCBI Taxonomy" id="1331704"/>
    <lineage>
        <taxon>Bacteria</taxon>
        <taxon>Pseudomonadati</taxon>
        <taxon>Bacteroidota</taxon>
        <taxon>Saprospiria</taxon>
        <taxon>Saprospirales</taxon>
        <taxon>Saprospiraceae</taxon>
        <taxon>Aureispira</taxon>
        <taxon>environmental samples</taxon>
    </lineage>
</organism>
<dbReference type="NCBIfam" id="TIGR00080">
    <property type="entry name" value="pimt"/>
    <property type="match status" value="1"/>
</dbReference>
<dbReference type="GO" id="GO:0030091">
    <property type="term" value="P:protein repair"/>
    <property type="evidence" value="ECO:0007669"/>
    <property type="project" value="UniProtKB-UniRule"/>
</dbReference>
<dbReference type="HAMAP" id="MF_00090">
    <property type="entry name" value="PIMT"/>
    <property type="match status" value="1"/>
</dbReference>
<reference evidence="8" key="1">
    <citation type="submission" date="2020-01" db="EMBL/GenBank/DDBJ databases">
        <authorList>
            <person name="Meier V. D."/>
            <person name="Meier V D."/>
        </authorList>
    </citation>
    <scope>NUCLEOTIDE SEQUENCE</scope>
    <source>
        <strain evidence="8">HLG_WM_MAG_10</strain>
    </source>
</reference>
<comment type="similarity">
    <text evidence="2 7">Belongs to the methyltransferase superfamily. L-isoaspartyl/D-aspartyl protein methyltransferase family.</text>
</comment>
<evidence type="ECO:0000313" key="8">
    <source>
        <dbReference type="EMBL" id="CAA6824435.1"/>
    </source>
</evidence>
<dbReference type="EMBL" id="CACVAQ010000344">
    <property type="protein sequence ID" value="CAA6824435.1"/>
    <property type="molecule type" value="Genomic_DNA"/>
</dbReference>
<evidence type="ECO:0000256" key="5">
    <source>
        <dbReference type="ARBA" id="ARBA00022679"/>
    </source>
</evidence>
<sequence>MEDSNRHKGMRKRLAEKLYEKGIRDENVLSAIQAIPRHFFLDKAFEEHAYEDKAFPIDEHQTISQPYTVAYQTELLQVKKRDKILEIGTGSGYQSAVLAVLGVRLYTIERHELLHQKAKKMFEVLGLLGIRSYFRDGYKGLGEFAPFDKIIVTAGASEVPPALKKQLKIGGILVIPVGDDSHQKMLKITRLNKSTYQEEILNNFRFVPLLKGKNSKK</sequence>
<keyword evidence="3 7" id="KW-0963">Cytoplasm</keyword>
<dbReference type="NCBIfam" id="NF001453">
    <property type="entry name" value="PRK00312.1"/>
    <property type="match status" value="1"/>
</dbReference>
<dbReference type="GO" id="GO:0005737">
    <property type="term" value="C:cytoplasm"/>
    <property type="evidence" value="ECO:0007669"/>
    <property type="project" value="UniProtKB-SubCell"/>
</dbReference>
<keyword evidence="6 7" id="KW-0949">S-adenosyl-L-methionine</keyword>
<evidence type="ECO:0000256" key="6">
    <source>
        <dbReference type="ARBA" id="ARBA00022691"/>
    </source>
</evidence>
<keyword evidence="4 7" id="KW-0489">Methyltransferase</keyword>
<keyword evidence="5 7" id="KW-0808">Transferase</keyword>
<dbReference type="SUPFAM" id="SSF53335">
    <property type="entry name" value="S-adenosyl-L-methionine-dependent methyltransferases"/>
    <property type="match status" value="1"/>
</dbReference>
<comment type="function">
    <text evidence="7">Catalyzes the methyl esterification of L-isoaspartyl residues in peptides and proteins that result from spontaneous decomposition of normal L-aspartyl and L-asparaginyl residues. It plays a role in the repair and/or degradation of damaged proteins.</text>
</comment>
<dbReference type="EC" id="2.1.1.77" evidence="7"/>
<protein>
    <recommendedName>
        <fullName evidence="7">Protein-L-isoaspartate O-methyltransferase</fullName>
        <ecNumber evidence="7">2.1.1.77</ecNumber>
    </recommendedName>
    <alternativeName>
        <fullName evidence="7">L-isoaspartyl protein carboxyl methyltransferase</fullName>
    </alternativeName>
    <alternativeName>
        <fullName evidence="7">Protein L-isoaspartyl methyltransferase</fullName>
    </alternativeName>
    <alternativeName>
        <fullName evidence="7">Protein-beta-aspartate methyltransferase</fullName>
        <shortName evidence="7">PIMT</shortName>
    </alternativeName>
</protein>
<evidence type="ECO:0000256" key="2">
    <source>
        <dbReference type="ARBA" id="ARBA00005369"/>
    </source>
</evidence>
<dbReference type="GO" id="GO:0032259">
    <property type="term" value="P:methylation"/>
    <property type="evidence" value="ECO:0007669"/>
    <property type="project" value="UniProtKB-KW"/>
</dbReference>
<feature type="active site" evidence="7">
    <location>
        <position position="64"/>
    </location>
</feature>
<accession>A0A6S6TYC0</accession>
<gene>
    <name evidence="7" type="primary">pcm</name>
    <name evidence="8" type="ORF">HELGO_WM19499</name>
</gene>
<dbReference type="Gene3D" id="3.40.50.150">
    <property type="entry name" value="Vaccinia Virus protein VP39"/>
    <property type="match status" value="1"/>
</dbReference>
<dbReference type="Pfam" id="PF01135">
    <property type="entry name" value="PCMT"/>
    <property type="match status" value="1"/>
</dbReference>
<dbReference type="CDD" id="cd02440">
    <property type="entry name" value="AdoMet_MTases"/>
    <property type="match status" value="1"/>
</dbReference>
<dbReference type="FunFam" id="3.40.50.150:FF:000010">
    <property type="entry name" value="Protein-L-isoaspartate O-methyltransferase"/>
    <property type="match status" value="1"/>
</dbReference>
<evidence type="ECO:0000256" key="1">
    <source>
        <dbReference type="ARBA" id="ARBA00004496"/>
    </source>
</evidence>
<dbReference type="PANTHER" id="PTHR11579">
    <property type="entry name" value="PROTEIN-L-ISOASPARTATE O-METHYLTRANSFERASE"/>
    <property type="match status" value="1"/>
</dbReference>
<evidence type="ECO:0000256" key="7">
    <source>
        <dbReference type="HAMAP-Rule" id="MF_00090"/>
    </source>
</evidence>
<dbReference type="InterPro" id="IPR029063">
    <property type="entry name" value="SAM-dependent_MTases_sf"/>
</dbReference>
<comment type="catalytic activity">
    <reaction evidence="7">
        <text>[protein]-L-isoaspartate + S-adenosyl-L-methionine = [protein]-L-isoaspartate alpha-methyl ester + S-adenosyl-L-homocysteine</text>
        <dbReference type="Rhea" id="RHEA:12705"/>
        <dbReference type="Rhea" id="RHEA-COMP:12143"/>
        <dbReference type="Rhea" id="RHEA-COMP:12144"/>
        <dbReference type="ChEBI" id="CHEBI:57856"/>
        <dbReference type="ChEBI" id="CHEBI:59789"/>
        <dbReference type="ChEBI" id="CHEBI:90596"/>
        <dbReference type="ChEBI" id="CHEBI:90598"/>
        <dbReference type="EC" id="2.1.1.77"/>
    </reaction>
</comment>
<dbReference type="InterPro" id="IPR000682">
    <property type="entry name" value="PCMT"/>
</dbReference>
<evidence type="ECO:0000256" key="3">
    <source>
        <dbReference type="ARBA" id="ARBA00022490"/>
    </source>
</evidence>
<proteinExistence type="inferred from homology"/>